<dbReference type="GO" id="GO:0140673">
    <property type="term" value="P:transcription elongation-coupled chromatin remodeling"/>
    <property type="evidence" value="ECO:0007669"/>
    <property type="project" value="InterPro"/>
</dbReference>
<dbReference type="STRING" id="10195.A0A3M7RQ44"/>
<evidence type="ECO:0000313" key="2">
    <source>
        <dbReference type="EMBL" id="RNA25693.1"/>
    </source>
</evidence>
<dbReference type="EMBL" id="REGN01002884">
    <property type="protein sequence ID" value="RNA25693.1"/>
    <property type="molecule type" value="Genomic_DNA"/>
</dbReference>
<gene>
    <name evidence="2" type="ORF">BpHYR1_020035</name>
</gene>
<dbReference type="GO" id="GO:0008023">
    <property type="term" value="C:transcription elongation factor complex"/>
    <property type="evidence" value="ECO:0007669"/>
    <property type="project" value="TreeGrafter"/>
</dbReference>
<dbReference type="Pfam" id="PF14635">
    <property type="entry name" value="HHH_7"/>
    <property type="match status" value="1"/>
</dbReference>
<keyword evidence="2" id="KW-0251">Elongation factor</keyword>
<dbReference type="InterPro" id="IPR017072">
    <property type="entry name" value="TF_Spt6"/>
</dbReference>
<organism evidence="2 3">
    <name type="scientific">Brachionus plicatilis</name>
    <name type="common">Marine rotifer</name>
    <name type="synonym">Brachionus muelleri</name>
    <dbReference type="NCBI Taxonomy" id="10195"/>
    <lineage>
        <taxon>Eukaryota</taxon>
        <taxon>Metazoa</taxon>
        <taxon>Spiralia</taxon>
        <taxon>Gnathifera</taxon>
        <taxon>Rotifera</taxon>
        <taxon>Eurotatoria</taxon>
        <taxon>Monogononta</taxon>
        <taxon>Pseudotrocha</taxon>
        <taxon>Ploima</taxon>
        <taxon>Brachionidae</taxon>
        <taxon>Brachionus</taxon>
    </lineage>
</organism>
<sequence>MVAVQFAKEPAIRAYFRDLYMQRVCVNVRPSTNRGLNEIDETHACYPFKYLKMKPVRQIKHEEWLKLCQAEQDGLLIVSFECSPFDQCRPDDKEDWDEAASPPATTIADNKSVTIVDKRRSKWNKQRALIVDEMCGKFLMPKMECELKSRLAFYAKQYVFKQCCDKLESMLSLAPYYPIIESIDDEEDRLRVLAIAHNQEDEQPQDNFCVACVNSDGALNQFIYLKKLQLRTLCEQEWQVSVTTLVRHAVYLARYVQDPMLCMAQLCNQDRDLLGPMMQYVKFINVANDVGVDLNRCDVEPNSGGVLHFVCGLGPRKAVHILKVLRAGRLELKGTLTNKELSTYPVFPIGCVW</sequence>
<keyword evidence="3" id="KW-1185">Reference proteome</keyword>
<dbReference type="OrthoDB" id="343921at2759"/>
<dbReference type="Proteomes" id="UP000276133">
    <property type="component" value="Unassembled WGS sequence"/>
</dbReference>
<dbReference type="GO" id="GO:0003746">
    <property type="term" value="F:translation elongation factor activity"/>
    <property type="evidence" value="ECO:0007669"/>
    <property type="project" value="UniProtKB-KW"/>
</dbReference>
<dbReference type="PANTHER" id="PTHR10145">
    <property type="entry name" value="TRANSCRIPTION ELONGATION FACTOR SPT6"/>
    <property type="match status" value="1"/>
</dbReference>
<dbReference type="GO" id="GO:0031491">
    <property type="term" value="F:nucleosome binding"/>
    <property type="evidence" value="ECO:0007669"/>
    <property type="project" value="TreeGrafter"/>
</dbReference>
<protein>
    <submittedName>
        <fullName evidence="2">Transcription elongation factor SPT6</fullName>
    </submittedName>
</protein>
<comment type="caution">
    <text evidence="2">The sequence shown here is derived from an EMBL/GenBank/DDBJ whole genome shotgun (WGS) entry which is preliminary data.</text>
</comment>
<reference evidence="2 3" key="1">
    <citation type="journal article" date="2018" name="Sci. Rep.">
        <title>Genomic signatures of local adaptation to the degree of environmental predictability in rotifers.</title>
        <authorList>
            <person name="Franch-Gras L."/>
            <person name="Hahn C."/>
            <person name="Garcia-Roger E.M."/>
            <person name="Carmona M.J."/>
            <person name="Serra M."/>
            <person name="Gomez A."/>
        </authorList>
    </citation>
    <scope>NUCLEOTIDE SEQUENCE [LARGE SCALE GENOMIC DNA]</scope>
    <source>
        <strain evidence="2">HYR1</strain>
    </source>
</reference>
<evidence type="ECO:0000259" key="1">
    <source>
        <dbReference type="Pfam" id="PF14635"/>
    </source>
</evidence>
<dbReference type="GO" id="GO:0042393">
    <property type="term" value="F:histone binding"/>
    <property type="evidence" value="ECO:0007669"/>
    <property type="project" value="TreeGrafter"/>
</dbReference>
<dbReference type="InterPro" id="IPR023323">
    <property type="entry name" value="Tex-like_dom_sf"/>
</dbReference>
<dbReference type="Gene3D" id="1.10.3500.10">
    <property type="entry name" value="Tex N-terminal region-like"/>
    <property type="match status" value="1"/>
</dbReference>
<proteinExistence type="predicted"/>
<dbReference type="PANTHER" id="PTHR10145:SF6">
    <property type="entry name" value="TRANSCRIPTION ELONGATION FACTOR SPT6"/>
    <property type="match status" value="1"/>
</dbReference>
<accession>A0A3M7RQ44</accession>
<dbReference type="Gene3D" id="1.10.150.850">
    <property type="entry name" value="Spt6, helix-hairpin-helix domain"/>
    <property type="match status" value="1"/>
</dbReference>
<evidence type="ECO:0000313" key="3">
    <source>
        <dbReference type="Proteomes" id="UP000276133"/>
    </source>
</evidence>
<dbReference type="SUPFAM" id="SSF158832">
    <property type="entry name" value="Tex N-terminal region-like"/>
    <property type="match status" value="1"/>
</dbReference>
<feature type="domain" description="Transcription elongation factor Spt6 helix-hairpin-helix motif" evidence="1">
    <location>
        <begin position="280"/>
        <end position="333"/>
    </location>
</feature>
<dbReference type="InterPro" id="IPR032706">
    <property type="entry name" value="Spt6_HHH"/>
</dbReference>
<dbReference type="AlphaFoldDB" id="A0A3M7RQ44"/>
<dbReference type="GO" id="GO:0034728">
    <property type="term" value="P:nucleosome organization"/>
    <property type="evidence" value="ECO:0007669"/>
    <property type="project" value="TreeGrafter"/>
</dbReference>
<keyword evidence="2" id="KW-0648">Protein biosynthesis</keyword>
<name>A0A3M7RQ44_BRAPC</name>